<comment type="caution">
    <text evidence="1">The sequence shown here is derived from an EMBL/GenBank/DDBJ whole genome shotgun (WGS) entry which is preliminary data.</text>
</comment>
<evidence type="ECO:0000313" key="2">
    <source>
        <dbReference type="Proteomes" id="UP001164539"/>
    </source>
</evidence>
<name>A0ACC1WR79_MELAZ</name>
<protein>
    <submittedName>
        <fullName evidence="1">Transcription factor</fullName>
    </submittedName>
</protein>
<dbReference type="EMBL" id="CM051407">
    <property type="protein sequence ID" value="KAJ4701630.1"/>
    <property type="molecule type" value="Genomic_DNA"/>
</dbReference>
<accession>A0ACC1WR79</accession>
<reference evidence="1 2" key="1">
    <citation type="journal article" date="2023" name="Science">
        <title>Complex scaffold remodeling in plant triterpene biosynthesis.</title>
        <authorList>
            <person name="De La Pena R."/>
            <person name="Hodgson H."/>
            <person name="Liu J.C."/>
            <person name="Stephenson M.J."/>
            <person name="Martin A.C."/>
            <person name="Owen C."/>
            <person name="Harkess A."/>
            <person name="Leebens-Mack J."/>
            <person name="Jimenez L.E."/>
            <person name="Osbourn A."/>
            <person name="Sattely E.S."/>
        </authorList>
    </citation>
    <scope>NUCLEOTIDE SEQUENCE [LARGE SCALE GENOMIC DNA]</scope>
    <source>
        <strain evidence="2">cv. JPN11</strain>
        <tissue evidence="1">Leaf</tissue>
    </source>
</reference>
<sequence>MEPFGVFADGEWENFSKMFSTEEFDFAQQFLGHCNSFPPQHDDQGLNFITSSNFFPTSEANVCMAGVNENLFYSSNTDSNLQNLSQDSFGCNNSSSVFIPTSTHEAAYFFSDSNQTPVTNDISMSMDICVMDEKKIGLRGTAFPDISMEETPINQYVSGDKSDNFENGQSATGVGQAEGLQLKRKFDVPALHTGEDAKVNVNSPENTKKKPRVSRYVQKTNKKNVRLKKNQNLSPRGNDGEESNAGSDGQSSSSYSSEEDNASQETNGGATSDSKASLALNLNGKPRASRGSATDPQSIYARKRRERINERLKILQNLVPNGTKVDISTMLEEAVHYVKFLQLQIKLLSSDDLWMYAPIAYNGIDVCLNQKISSFL</sequence>
<evidence type="ECO:0000313" key="1">
    <source>
        <dbReference type="EMBL" id="KAJ4701630.1"/>
    </source>
</evidence>
<organism evidence="1 2">
    <name type="scientific">Melia azedarach</name>
    <name type="common">Chinaberry tree</name>
    <dbReference type="NCBI Taxonomy" id="155640"/>
    <lineage>
        <taxon>Eukaryota</taxon>
        <taxon>Viridiplantae</taxon>
        <taxon>Streptophyta</taxon>
        <taxon>Embryophyta</taxon>
        <taxon>Tracheophyta</taxon>
        <taxon>Spermatophyta</taxon>
        <taxon>Magnoliopsida</taxon>
        <taxon>eudicotyledons</taxon>
        <taxon>Gunneridae</taxon>
        <taxon>Pentapetalae</taxon>
        <taxon>rosids</taxon>
        <taxon>malvids</taxon>
        <taxon>Sapindales</taxon>
        <taxon>Meliaceae</taxon>
        <taxon>Melia</taxon>
    </lineage>
</organism>
<gene>
    <name evidence="1" type="ORF">OWV82_024843</name>
</gene>
<dbReference type="Proteomes" id="UP001164539">
    <property type="component" value="Chromosome 14"/>
</dbReference>
<keyword evidence="2" id="KW-1185">Reference proteome</keyword>
<proteinExistence type="predicted"/>